<evidence type="ECO:0000256" key="3">
    <source>
        <dbReference type="RuleBase" id="RU362132"/>
    </source>
</evidence>
<dbReference type="InterPro" id="IPR029061">
    <property type="entry name" value="THDP-binding"/>
</dbReference>
<dbReference type="Pfam" id="PF02775">
    <property type="entry name" value="TPP_enzyme_C"/>
    <property type="match status" value="1"/>
</dbReference>
<evidence type="ECO:0000313" key="8">
    <source>
        <dbReference type="Proteomes" id="UP001523369"/>
    </source>
</evidence>
<keyword evidence="8" id="KW-1185">Reference proteome</keyword>
<feature type="domain" description="Thiamine pyrophosphate enzyme TPP-binding" evidence="5">
    <location>
        <begin position="387"/>
        <end position="533"/>
    </location>
</feature>
<evidence type="ECO:0000259" key="6">
    <source>
        <dbReference type="Pfam" id="PF02776"/>
    </source>
</evidence>
<dbReference type="Pfam" id="PF00205">
    <property type="entry name" value="TPP_enzyme_M"/>
    <property type="match status" value="1"/>
</dbReference>
<name>A0ABT1DTH3_9ACTN</name>
<dbReference type="InterPro" id="IPR012000">
    <property type="entry name" value="Thiamin_PyroP_enz_cen_dom"/>
</dbReference>
<gene>
    <name evidence="7" type="ORF">M1L60_26515</name>
</gene>
<dbReference type="PANTHER" id="PTHR18968">
    <property type="entry name" value="THIAMINE PYROPHOSPHATE ENZYMES"/>
    <property type="match status" value="1"/>
</dbReference>
<keyword evidence="2 3" id="KW-0786">Thiamine pyrophosphate</keyword>
<evidence type="ECO:0000259" key="5">
    <source>
        <dbReference type="Pfam" id="PF02775"/>
    </source>
</evidence>
<dbReference type="CDD" id="cd00568">
    <property type="entry name" value="TPP_enzymes"/>
    <property type="match status" value="1"/>
</dbReference>
<evidence type="ECO:0000256" key="2">
    <source>
        <dbReference type="ARBA" id="ARBA00023052"/>
    </source>
</evidence>
<dbReference type="CDD" id="cd07035">
    <property type="entry name" value="TPP_PYR_POX_like"/>
    <property type="match status" value="1"/>
</dbReference>
<dbReference type="Gene3D" id="3.40.50.1220">
    <property type="entry name" value="TPP-binding domain"/>
    <property type="match status" value="1"/>
</dbReference>
<organism evidence="7 8">
    <name type="scientific">Paractinoplanes aksuensis</name>
    <dbReference type="NCBI Taxonomy" id="2939490"/>
    <lineage>
        <taxon>Bacteria</taxon>
        <taxon>Bacillati</taxon>
        <taxon>Actinomycetota</taxon>
        <taxon>Actinomycetes</taxon>
        <taxon>Micromonosporales</taxon>
        <taxon>Micromonosporaceae</taxon>
        <taxon>Paractinoplanes</taxon>
    </lineage>
</organism>
<reference evidence="7 8" key="1">
    <citation type="submission" date="2022-06" db="EMBL/GenBank/DDBJ databases">
        <title>New Species of the Genus Actinoplanes, ActinopZanes ferrugineus.</title>
        <authorList>
            <person name="Ding P."/>
        </authorList>
    </citation>
    <scope>NUCLEOTIDE SEQUENCE [LARGE SCALE GENOMIC DNA]</scope>
    <source>
        <strain evidence="7 8">TRM88003</strain>
    </source>
</reference>
<dbReference type="RefSeq" id="WP_253240237.1">
    <property type="nucleotide sequence ID" value="NZ_JAMYJR010000029.1"/>
</dbReference>
<accession>A0ABT1DTH3</accession>
<dbReference type="InterPro" id="IPR011766">
    <property type="entry name" value="TPP_enzyme_TPP-bd"/>
</dbReference>
<dbReference type="InterPro" id="IPR045229">
    <property type="entry name" value="TPP_enz"/>
</dbReference>
<protein>
    <submittedName>
        <fullName evidence="7">Thiamine pyrophosphate-binding protein</fullName>
    </submittedName>
</protein>
<evidence type="ECO:0000256" key="1">
    <source>
        <dbReference type="ARBA" id="ARBA00007812"/>
    </source>
</evidence>
<proteinExistence type="inferred from homology"/>
<dbReference type="Proteomes" id="UP001523369">
    <property type="component" value="Unassembled WGS sequence"/>
</dbReference>
<dbReference type="SUPFAM" id="SSF52518">
    <property type="entry name" value="Thiamin diphosphate-binding fold (THDP-binding)"/>
    <property type="match status" value="2"/>
</dbReference>
<evidence type="ECO:0000259" key="4">
    <source>
        <dbReference type="Pfam" id="PF00205"/>
    </source>
</evidence>
<sequence length="552" mass="57183">MNVAEVVGATLAGLGATHVFGVVGSGNFHVTNALVAHGVRFVATRHEGGAATAADAFARVSGQVGLVSVHQGCGLTNAMTGLAEAAKSRTPMIVLAAEPAASALRSNFRVDQDALAVAVGASSERVRSAATAVADTVRAWRVAADERRTVVLNLPLDVQATPAELTAPPEPVRISPPRASDEAVGELRDLLAGAERPVFIAGRGALDARAPLEALAAAYGALLATSAVARGLFAGNPWSLDVSGGFATPLAADLIGAADVVVAWGASLNMWTTRHGRLLERATVVQVDLEPGTHHAVTLGVTGDVAATAQALLNATAGVEPPESRFPSVPGERAGYRTADVLERIVAEGRWRDVSYDDDGDATHIDPRTLSIALDDLIPRERVVAVDSGNFMGYPSTYLSVPDQRGFCFTQAFQSIGLGLASALGAALAAPGRVPVAACGDGGFLMSIAELETVRRLGLGLLIVIYNDEAYGAEVHHFGPHGHPLATVTFPETDLAAIARGYGCEAVTVRHPADLAPVAAWLAGPREVPMLVDAKVAAGRPSWWLEEAFRGH</sequence>
<comment type="caution">
    <text evidence="7">The sequence shown here is derived from an EMBL/GenBank/DDBJ whole genome shotgun (WGS) entry which is preliminary data.</text>
</comment>
<evidence type="ECO:0000313" key="7">
    <source>
        <dbReference type="EMBL" id="MCO8274158.1"/>
    </source>
</evidence>
<dbReference type="EMBL" id="JAMYJR010000029">
    <property type="protein sequence ID" value="MCO8274158.1"/>
    <property type="molecule type" value="Genomic_DNA"/>
</dbReference>
<dbReference type="InterPro" id="IPR029035">
    <property type="entry name" value="DHS-like_NAD/FAD-binding_dom"/>
</dbReference>
<dbReference type="Pfam" id="PF02776">
    <property type="entry name" value="TPP_enzyme_N"/>
    <property type="match status" value="1"/>
</dbReference>
<dbReference type="PANTHER" id="PTHR18968:SF13">
    <property type="entry name" value="ACETOLACTATE SYNTHASE CATALYTIC SUBUNIT, MITOCHONDRIAL"/>
    <property type="match status" value="1"/>
</dbReference>
<dbReference type="SUPFAM" id="SSF52467">
    <property type="entry name" value="DHS-like NAD/FAD-binding domain"/>
    <property type="match status" value="1"/>
</dbReference>
<dbReference type="Gene3D" id="3.40.50.970">
    <property type="match status" value="2"/>
</dbReference>
<feature type="domain" description="Thiamine pyrophosphate enzyme central" evidence="4">
    <location>
        <begin position="186"/>
        <end position="312"/>
    </location>
</feature>
<dbReference type="InterPro" id="IPR012001">
    <property type="entry name" value="Thiamin_PyroP_enz_TPP-bd_dom"/>
</dbReference>
<comment type="similarity">
    <text evidence="1 3">Belongs to the TPP enzyme family.</text>
</comment>
<feature type="domain" description="Thiamine pyrophosphate enzyme N-terminal TPP-binding" evidence="6">
    <location>
        <begin position="1"/>
        <end position="105"/>
    </location>
</feature>